<evidence type="ECO:0000313" key="2">
    <source>
        <dbReference type="EMBL" id="VDP56707.1"/>
    </source>
</evidence>
<proteinExistence type="predicted"/>
<reference evidence="2 3" key="1">
    <citation type="submission" date="2018-11" db="EMBL/GenBank/DDBJ databases">
        <authorList>
            <consortium name="Pathogen Informatics"/>
        </authorList>
    </citation>
    <scope>NUCLEOTIDE SEQUENCE [LARGE SCALE GENOMIC DNA]</scope>
    <source>
        <strain evidence="2 3">Zambia</strain>
    </source>
</reference>
<sequence>MVVKSSPILRGHLASQVYRYRKTSKSPEFKNPEESNSDVGGVHPLKNVDLDSTRISSADDERNKTVQTPISATRSYSNCATDNRKTNHNIHLTDHALNVDIFEPRKPWQVCLTAHNPLQLMKKPKSTTNLGNKRLK</sequence>
<feature type="compositionally biased region" description="Basic and acidic residues" evidence="1">
    <location>
        <begin position="46"/>
        <end position="64"/>
    </location>
</feature>
<dbReference type="Proteomes" id="UP000277204">
    <property type="component" value="Unassembled WGS sequence"/>
</dbReference>
<accession>A0A183NC03</accession>
<dbReference type="EMBL" id="UZAI01021871">
    <property type="protein sequence ID" value="VDP56707.1"/>
    <property type="molecule type" value="Genomic_DNA"/>
</dbReference>
<organism evidence="2 3">
    <name type="scientific">Schistosoma margrebowiei</name>
    <dbReference type="NCBI Taxonomy" id="48269"/>
    <lineage>
        <taxon>Eukaryota</taxon>
        <taxon>Metazoa</taxon>
        <taxon>Spiralia</taxon>
        <taxon>Lophotrochozoa</taxon>
        <taxon>Platyhelminthes</taxon>
        <taxon>Trematoda</taxon>
        <taxon>Digenea</taxon>
        <taxon>Strigeidida</taxon>
        <taxon>Schistosomatoidea</taxon>
        <taxon>Schistosomatidae</taxon>
        <taxon>Schistosoma</taxon>
    </lineage>
</organism>
<evidence type="ECO:0000256" key="1">
    <source>
        <dbReference type="SAM" id="MobiDB-lite"/>
    </source>
</evidence>
<feature type="region of interest" description="Disordered" evidence="1">
    <location>
        <begin position="22"/>
        <end position="85"/>
    </location>
</feature>
<gene>
    <name evidence="2" type="ORF">SMRZ_LOCUS25828</name>
</gene>
<dbReference type="PROSITE" id="PS50096">
    <property type="entry name" value="IQ"/>
    <property type="match status" value="1"/>
</dbReference>
<name>A0A183NC03_9TREM</name>
<keyword evidence="3" id="KW-1185">Reference proteome</keyword>
<evidence type="ECO:0000313" key="3">
    <source>
        <dbReference type="Proteomes" id="UP000277204"/>
    </source>
</evidence>
<feature type="compositionally biased region" description="Polar residues" evidence="1">
    <location>
        <begin position="65"/>
        <end position="81"/>
    </location>
</feature>
<protein>
    <submittedName>
        <fullName evidence="2">Uncharacterized protein</fullName>
    </submittedName>
</protein>
<dbReference type="AlphaFoldDB" id="A0A183NC03"/>